<dbReference type="Pfam" id="PF00144">
    <property type="entry name" value="Beta-lactamase"/>
    <property type="match status" value="1"/>
</dbReference>
<dbReference type="EC" id="3.-.-.-" evidence="3"/>
<keyword evidence="4" id="KW-1185">Reference proteome</keyword>
<dbReference type="SUPFAM" id="SSF56601">
    <property type="entry name" value="beta-lactamase/transpeptidase-like"/>
    <property type="match status" value="1"/>
</dbReference>
<keyword evidence="3" id="KW-0378">Hydrolase</keyword>
<keyword evidence="1" id="KW-0732">Signal</keyword>
<dbReference type="InterPro" id="IPR001466">
    <property type="entry name" value="Beta-lactam-related"/>
</dbReference>
<feature type="domain" description="Beta-lactamase-related" evidence="2">
    <location>
        <begin position="71"/>
        <end position="377"/>
    </location>
</feature>
<dbReference type="PROSITE" id="PS51257">
    <property type="entry name" value="PROKAR_LIPOPROTEIN"/>
    <property type="match status" value="1"/>
</dbReference>
<dbReference type="PANTHER" id="PTHR43283:SF7">
    <property type="entry name" value="BETA-LACTAMASE-RELATED DOMAIN-CONTAINING PROTEIN"/>
    <property type="match status" value="1"/>
</dbReference>
<evidence type="ECO:0000256" key="1">
    <source>
        <dbReference type="SAM" id="SignalP"/>
    </source>
</evidence>
<dbReference type="PANTHER" id="PTHR43283">
    <property type="entry name" value="BETA-LACTAMASE-RELATED"/>
    <property type="match status" value="1"/>
</dbReference>
<protein>
    <submittedName>
        <fullName evidence="3">Serine hydrolase domain-containing protein</fullName>
        <ecNumber evidence="3">3.-.-.-</ecNumber>
    </submittedName>
</protein>
<evidence type="ECO:0000259" key="2">
    <source>
        <dbReference type="Pfam" id="PF00144"/>
    </source>
</evidence>
<accession>A0ABW4XHM7</accession>
<organism evidence="3 4">
    <name type="scientific">Corallincola platygyrae</name>
    <dbReference type="NCBI Taxonomy" id="1193278"/>
    <lineage>
        <taxon>Bacteria</taxon>
        <taxon>Pseudomonadati</taxon>
        <taxon>Pseudomonadota</taxon>
        <taxon>Gammaproteobacteria</taxon>
        <taxon>Alteromonadales</taxon>
        <taxon>Psychromonadaceae</taxon>
        <taxon>Corallincola</taxon>
    </lineage>
</organism>
<dbReference type="RefSeq" id="WP_345338696.1">
    <property type="nucleotide sequence ID" value="NZ_BAABLI010000007.1"/>
</dbReference>
<dbReference type="EMBL" id="JBHUHT010000004">
    <property type="protein sequence ID" value="MFD2094533.1"/>
    <property type="molecule type" value="Genomic_DNA"/>
</dbReference>
<gene>
    <name evidence="3" type="ORF">ACFSJ3_00925</name>
</gene>
<dbReference type="InterPro" id="IPR012338">
    <property type="entry name" value="Beta-lactam/transpept-like"/>
</dbReference>
<evidence type="ECO:0000313" key="4">
    <source>
        <dbReference type="Proteomes" id="UP001597380"/>
    </source>
</evidence>
<dbReference type="Proteomes" id="UP001597380">
    <property type="component" value="Unassembled WGS sequence"/>
</dbReference>
<proteinExistence type="predicted"/>
<dbReference type="Gene3D" id="3.40.710.10">
    <property type="entry name" value="DD-peptidase/beta-lactamase superfamily"/>
    <property type="match status" value="1"/>
</dbReference>
<reference evidence="4" key="1">
    <citation type="journal article" date="2019" name="Int. J. Syst. Evol. Microbiol.">
        <title>The Global Catalogue of Microorganisms (GCM) 10K type strain sequencing project: providing services to taxonomists for standard genome sequencing and annotation.</title>
        <authorList>
            <consortium name="The Broad Institute Genomics Platform"/>
            <consortium name="The Broad Institute Genome Sequencing Center for Infectious Disease"/>
            <person name="Wu L."/>
            <person name="Ma J."/>
        </authorList>
    </citation>
    <scope>NUCLEOTIDE SEQUENCE [LARGE SCALE GENOMIC DNA]</scope>
    <source>
        <strain evidence="4">CGMCC 1.10992</strain>
    </source>
</reference>
<feature type="signal peptide" evidence="1">
    <location>
        <begin position="1"/>
        <end position="18"/>
    </location>
</feature>
<feature type="chain" id="PRO_5046479940" evidence="1">
    <location>
        <begin position="19"/>
        <end position="400"/>
    </location>
</feature>
<evidence type="ECO:0000313" key="3">
    <source>
        <dbReference type="EMBL" id="MFD2094533.1"/>
    </source>
</evidence>
<sequence>MKFAACVTLVLASLTAGCNSDSPVQYQYQPPQKLDDGIEVGTLPQINIDEKSIGVLVDAIAEGDFGEIHSMLVLVDGKLVVEEYFPGHDFQWGRAGFHGAWTDWDSQTKHNVHSVGKSITAATIGIAIEMGLIKSTQQSIFDYLPKHQHLKTEAKANITIEHLLTMTSGLAWDEWGSSYQSDQNDVINLWFKCPDPIECILAKPMESSPGERFNYSGGNIILLGEIIKHATDMDIEQFANTYLFKPLGIKDVEWLWIAETDVVYAAGDQKLTPREMLKFGMLFLNDGQWHGQKLLSPAWVAVSATPFAGPDSQWNNHMFHQRPPGDATSGQRGYSYGWWTHQFSGSDKDIPAYWAYGWGGQRVMLFPEQNAVVVMTGANYSSKDYTADVINDHLLPAMLK</sequence>
<comment type="caution">
    <text evidence="3">The sequence shown here is derived from an EMBL/GenBank/DDBJ whole genome shotgun (WGS) entry which is preliminary data.</text>
</comment>
<name>A0ABW4XHM7_9GAMM</name>
<dbReference type="GO" id="GO:0016787">
    <property type="term" value="F:hydrolase activity"/>
    <property type="evidence" value="ECO:0007669"/>
    <property type="project" value="UniProtKB-KW"/>
</dbReference>
<dbReference type="InterPro" id="IPR050789">
    <property type="entry name" value="Diverse_Enzym_Activities"/>
</dbReference>